<dbReference type="Pfam" id="PF26115">
    <property type="entry name" value="PDDEXK_GAPS4"/>
    <property type="match status" value="1"/>
</dbReference>
<gene>
    <name evidence="2" type="ORF">ACFSCX_20510</name>
</gene>
<protein>
    <recommendedName>
        <fullName evidence="1">GAPS4 PD-(D/E)XK nuclease domain-containing protein</fullName>
    </recommendedName>
</protein>
<sequence length="316" mass="36505">MAGGEFPKKLGEYGEKIVQKILPLIGYNSVINNFDIKCYDNEEHKRTNAKGHRQSHGVDHLFSYNCPLRDNTIENVIISAKYQDNYPDNEKEITENFKKFSKEIVQTMQCIDYSEEYTQRIASPQLHNPDIKKTGVIFWLANDDSIDSGVIEKIENFRMEDLNFESIYLVDNKRANFIFLVLNFIKLTYGNTVHDFYYPDTGYNHDPRTKKYSGSILPVQFINSNIIPIKLQTDSKTLLLFINENFNDENLRRMMGLAHNFTRNFSGNVIIHFPDYGGVHHVSIVEKVKSNFTDQNFVGSVSVKSFLLNVNTLGDE</sequence>
<evidence type="ECO:0000313" key="2">
    <source>
        <dbReference type="EMBL" id="MFD1738900.1"/>
    </source>
</evidence>
<proteinExistence type="predicted"/>
<keyword evidence="3" id="KW-1185">Reference proteome</keyword>
<dbReference type="EMBL" id="JBHUEM010000052">
    <property type="protein sequence ID" value="MFD1738900.1"/>
    <property type="molecule type" value="Genomic_DNA"/>
</dbReference>
<accession>A0ABW4LUV8</accession>
<organism evidence="2 3">
    <name type="scientific">Bacillus salitolerans</name>
    <dbReference type="NCBI Taxonomy" id="1437434"/>
    <lineage>
        <taxon>Bacteria</taxon>
        <taxon>Bacillati</taxon>
        <taxon>Bacillota</taxon>
        <taxon>Bacilli</taxon>
        <taxon>Bacillales</taxon>
        <taxon>Bacillaceae</taxon>
        <taxon>Bacillus</taxon>
    </lineage>
</organism>
<evidence type="ECO:0000313" key="3">
    <source>
        <dbReference type="Proteomes" id="UP001597214"/>
    </source>
</evidence>
<feature type="domain" description="GAPS4 PD-(D/E)XK nuclease" evidence="1">
    <location>
        <begin position="4"/>
        <end position="174"/>
    </location>
</feature>
<comment type="caution">
    <text evidence="2">The sequence shown here is derived from an EMBL/GenBank/DDBJ whole genome shotgun (WGS) entry which is preliminary data.</text>
</comment>
<name>A0ABW4LUV8_9BACI</name>
<dbReference type="RefSeq" id="WP_377930127.1">
    <property type="nucleotide sequence ID" value="NZ_JBHUEM010000052.1"/>
</dbReference>
<evidence type="ECO:0000259" key="1">
    <source>
        <dbReference type="Pfam" id="PF26115"/>
    </source>
</evidence>
<dbReference type="InterPro" id="IPR058873">
    <property type="entry name" value="PDDEXK_GAPS4"/>
</dbReference>
<reference evidence="3" key="1">
    <citation type="journal article" date="2019" name="Int. J. Syst. Evol. Microbiol.">
        <title>The Global Catalogue of Microorganisms (GCM) 10K type strain sequencing project: providing services to taxonomists for standard genome sequencing and annotation.</title>
        <authorList>
            <consortium name="The Broad Institute Genomics Platform"/>
            <consortium name="The Broad Institute Genome Sequencing Center for Infectious Disease"/>
            <person name="Wu L."/>
            <person name="Ma J."/>
        </authorList>
    </citation>
    <scope>NUCLEOTIDE SEQUENCE [LARGE SCALE GENOMIC DNA]</scope>
    <source>
        <strain evidence="3">CCUG 49339</strain>
    </source>
</reference>
<dbReference type="Proteomes" id="UP001597214">
    <property type="component" value="Unassembled WGS sequence"/>
</dbReference>